<organism evidence="4 5">
    <name type="scientific">Ophiocordyceps camponoti-floridani</name>
    <dbReference type="NCBI Taxonomy" id="2030778"/>
    <lineage>
        <taxon>Eukaryota</taxon>
        <taxon>Fungi</taxon>
        <taxon>Dikarya</taxon>
        <taxon>Ascomycota</taxon>
        <taxon>Pezizomycotina</taxon>
        <taxon>Sordariomycetes</taxon>
        <taxon>Hypocreomycetidae</taxon>
        <taxon>Hypocreales</taxon>
        <taxon>Ophiocordycipitaceae</taxon>
        <taxon>Ophiocordyceps</taxon>
    </lineage>
</organism>
<comment type="caution">
    <text evidence="4">The sequence shown here is derived from an EMBL/GenBank/DDBJ whole genome shotgun (WGS) entry which is preliminary data.</text>
</comment>
<feature type="region of interest" description="Disordered" evidence="2">
    <location>
        <begin position="120"/>
        <end position="139"/>
    </location>
</feature>
<keyword evidence="5" id="KW-1185">Reference proteome</keyword>
<protein>
    <submittedName>
        <fullName evidence="4">Kin of IRRE-like protein 3</fullName>
    </submittedName>
</protein>
<evidence type="ECO:0000256" key="3">
    <source>
        <dbReference type="SAM" id="Phobius"/>
    </source>
</evidence>
<dbReference type="AlphaFoldDB" id="A0A8H4QC33"/>
<keyword evidence="1" id="KW-0175">Coiled coil</keyword>
<evidence type="ECO:0000313" key="4">
    <source>
        <dbReference type="EMBL" id="KAF4594638.1"/>
    </source>
</evidence>
<feature type="region of interest" description="Disordered" evidence="2">
    <location>
        <begin position="253"/>
        <end position="305"/>
    </location>
</feature>
<reference evidence="4 5" key="1">
    <citation type="journal article" date="2020" name="G3 (Bethesda)">
        <title>Genetic Underpinnings of Host Manipulation by Ophiocordyceps as Revealed by Comparative Transcriptomics.</title>
        <authorList>
            <person name="Will I."/>
            <person name="Das B."/>
            <person name="Trinh T."/>
            <person name="Brachmann A."/>
            <person name="Ohm R.A."/>
            <person name="de Bekker C."/>
        </authorList>
    </citation>
    <scope>NUCLEOTIDE SEQUENCE [LARGE SCALE GENOMIC DNA]</scope>
    <source>
        <strain evidence="4 5">EC05</strain>
    </source>
</reference>
<evidence type="ECO:0000256" key="1">
    <source>
        <dbReference type="SAM" id="Coils"/>
    </source>
</evidence>
<feature type="region of interest" description="Disordered" evidence="2">
    <location>
        <begin position="1"/>
        <end position="27"/>
    </location>
</feature>
<feature type="transmembrane region" description="Helical" evidence="3">
    <location>
        <begin position="218"/>
        <end position="243"/>
    </location>
</feature>
<keyword evidence="3" id="KW-1133">Transmembrane helix</keyword>
<evidence type="ECO:0000313" key="5">
    <source>
        <dbReference type="Proteomes" id="UP000562929"/>
    </source>
</evidence>
<dbReference type="EMBL" id="JAACLJ010000001">
    <property type="protein sequence ID" value="KAF4594638.1"/>
    <property type="molecule type" value="Genomic_DNA"/>
</dbReference>
<feature type="coiled-coil region" evidence="1">
    <location>
        <begin position="331"/>
        <end position="358"/>
    </location>
</feature>
<keyword evidence="3" id="KW-0812">Transmembrane</keyword>
<evidence type="ECO:0000256" key="2">
    <source>
        <dbReference type="SAM" id="MobiDB-lite"/>
    </source>
</evidence>
<name>A0A8H4QC33_9HYPO</name>
<gene>
    <name evidence="4" type="ORF">GQ602_000251</name>
</gene>
<proteinExistence type="predicted"/>
<feature type="compositionally biased region" description="Low complexity" evidence="2">
    <location>
        <begin position="14"/>
        <end position="27"/>
    </location>
</feature>
<dbReference type="Proteomes" id="UP000562929">
    <property type="component" value="Unassembled WGS sequence"/>
</dbReference>
<dbReference type="OrthoDB" id="4923029at2759"/>
<keyword evidence="3" id="KW-0472">Membrane</keyword>
<accession>A0A8H4QC33</accession>
<sequence>MGDQAVSPLEQPDRTSPSASSLSDTPSVHFNVSDVGAEDRVFETGLHCISYNYSVEAVRPQSIRWCFMDDESTGNFSTIASANLNPMTGQVIFESDPAFSLLPAYISRDEPGRGQVMLHPSAIDPESRNKDVGEQPSNRLSPLGKPMVLRVYWEEGAKYSQSGVFTVVRNPQDVAIQDVARWIRGQPGGERGLDQPVNQEVRTTNINPAGQDNHISTAAVAGIVVGTILALLIGASILTWMLLRRRRRSERERKTVYALQNKRSKSSVDGKDLGPPPSTHHAGDVAREATPGQTGGYDNGGLSPVASDVVDFEDRSQHIPSSGVAHHLVEEGMTEAEIRRLEEEERQLDAEIALAGHR</sequence>